<evidence type="ECO:0000313" key="2">
    <source>
        <dbReference type="EMBL" id="ERG93133.1"/>
    </source>
</evidence>
<dbReference type="HOGENOM" id="CLU_1118205_0_0_2"/>
<organism evidence="2 3">
    <name type="scientific">Haloquadratum walsbyi J07HQW1</name>
    <dbReference type="NCBI Taxonomy" id="1238424"/>
    <lineage>
        <taxon>Archaea</taxon>
        <taxon>Methanobacteriati</taxon>
        <taxon>Methanobacteriota</taxon>
        <taxon>Stenosarchaea group</taxon>
        <taxon>Halobacteria</taxon>
        <taxon>Halobacteriales</taxon>
        <taxon>Haloferacaceae</taxon>
        <taxon>Haloquadratum</taxon>
    </lineage>
</organism>
<reference evidence="2 3" key="1">
    <citation type="journal article" date="2013" name="PLoS ONE">
        <title>Assembly-driven community genomics of a hypersaline microbial ecosystem.</title>
        <authorList>
            <person name="Podell S."/>
            <person name="Ugalde J.A."/>
            <person name="Narasingarao P."/>
            <person name="Banfield J.F."/>
            <person name="Heidelberg K.B."/>
            <person name="Allen E.E."/>
        </authorList>
    </citation>
    <scope>NUCLEOTIDE SEQUENCE [LARGE SCALE GENOMIC DNA]</scope>
    <source>
        <strain evidence="3">J07HQW1</strain>
    </source>
</reference>
<feature type="region of interest" description="Disordered" evidence="1">
    <location>
        <begin position="25"/>
        <end position="45"/>
    </location>
</feature>
<dbReference type="Proteomes" id="UP000030649">
    <property type="component" value="Unassembled WGS sequence"/>
</dbReference>
<accession>U1N9B1</accession>
<dbReference type="AlphaFoldDB" id="U1N9B1"/>
<dbReference type="STRING" id="1238424.J07HQW1_03190"/>
<sequence length="248" mass="27594">MASYRIIPLQDGDGIDIKTLEQRIENRSPVDQPDPQEDDGSLRSGPLPWTLDSFGRGIVAFDYGFEVKNTITALDGTERTNIVTEMVPVVFLGNEYAAIDAYCSSDVKQDLLDLLSNLLGSEINYETVSFGEETLRKVIKQAGTIEKANFDPEKDDFPDKASGTHRAGLRGTRMWADYEDTPIQKVKVSLPDREFRENVGFKQNGIVTIYGQDLDPSLCGEVLRHITDEVVSNLDVDSFQRKLGGVGR</sequence>
<gene>
    <name evidence="2" type="ORF">J07HQW1_03190</name>
</gene>
<dbReference type="EMBL" id="KE356560">
    <property type="protein sequence ID" value="ERG93133.1"/>
    <property type="molecule type" value="Genomic_DNA"/>
</dbReference>
<evidence type="ECO:0000256" key="1">
    <source>
        <dbReference type="SAM" id="MobiDB-lite"/>
    </source>
</evidence>
<evidence type="ECO:0000313" key="3">
    <source>
        <dbReference type="Proteomes" id="UP000030649"/>
    </source>
</evidence>
<proteinExistence type="predicted"/>
<name>U1N9B1_9EURY</name>
<protein>
    <submittedName>
        <fullName evidence="2">Uncharacterized protein</fullName>
    </submittedName>
</protein>